<evidence type="ECO:0000256" key="6">
    <source>
        <dbReference type="ARBA" id="ARBA00023065"/>
    </source>
</evidence>
<comment type="subcellular location">
    <subcellularLocation>
        <location evidence="1">Membrane</location>
        <topology evidence="1">Multi-pass membrane protein</topology>
    </subcellularLocation>
</comment>
<gene>
    <name evidence="10" type="ORF">NCTC10138_00859</name>
</gene>
<feature type="coiled-coil region" evidence="8">
    <location>
        <begin position="217"/>
        <end position="244"/>
    </location>
</feature>
<dbReference type="KEGG" id="aaxa:NCTC10138_00859"/>
<dbReference type="GO" id="GO:0007035">
    <property type="term" value="P:vacuolar acidification"/>
    <property type="evidence" value="ECO:0007669"/>
    <property type="project" value="TreeGrafter"/>
</dbReference>
<dbReference type="RefSeq" id="WP_026390842.1">
    <property type="nucleotide sequence ID" value="NZ_LR215048.1"/>
</dbReference>
<dbReference type="STRING" id="1278311.GCA_000428705_01398"/>
<evidence type="ECO:0000256" key="1">
    <source>
        <dbReference type="ARBA" id="ARBA00004141"/>
    </source>
</evidence>
<proteinExistence type="inferred from homology"/>
<evidence type="ECO:0000256" key="7">
    <source>
        <dbReference type="ARBA" id="ARBA00023136"/>
    </source>
</evidence>
<organism evidence="10 11">
    <name type="scientific">Haploplasma axanthum</name>
    <name type="common">Acholeplasma axanthum</name>
    <dbReference type="NCBI Taxonomy" id="29552"/>
    <lineage>
        <taxon>Bacteria</taxon>
        <taxon>Bacillati</taxon>
        <taxon>Mycoplasmatota</taxon>
        <taxon>Mollicutes</taxon>
        <taxon>Acholeplasmatales</taxon>
        <taxon>Acholeplasmataceae</taxon>
        <taxon>Haploplasma</taxon>
    </lineage>
</organism>
<keyword evidence="6" id="KW-0406">Ion transport</keyword>
<protein>
    <submittedName>
        <fullName evidence="10">V-type ATP synthase subunit I</fullName>
    </submittedName>
</protein>
<evidence type="ECO:0000313" key="11">
    <source>
        <dbReference type="Proteomes" id="UP000289841"/>
    </source>
</evidence>
<dbReference type="AlphaFoldDB" id="A0A449BDG2"/>
<evidence type="ECO:0000256" key="4">
    <source>
        <dbReference type="ARBA" id="ARBA00022692"/>
    </source>
</evidence>
<keyword evidence="8" id="KW-0175">Coiled coil</keyword>
<dbReference type="PANTHER" id="PTHR11629">
    <property type="entry name" value="VACUOLAR PROTON ATPASES"/>
    <property type="match status" value="1"/>
</dbReference>
<dbReference type="GO" id="GO:0051117">
    <property type="term" value="F:ATPase binding"/>
    <property type="evidence" value="ECO:0007669"/>
    <property type="project" value="TreeGrafter"/>
</dbReference>
<dbReference type="Proteomes" id="UP000289841">
    <property type="component" value="Chromosome"/>
</dbReference>
<evidence type="ECO:0000313" key="10">
    <source>
        <dbReference type="EMBL" id="VEU80486.1"/>
    </source>
</evidence>
<accession>A0A449BDG2</accession>
<reference evidence="10 11" key="1">
    <citation type="submission" date="2019-01" db="EMBL/GenBank/DDBJ databases">
        <authorList>
            <consortium name="Pathogen Informatics"/>
        </authorList>
    </citation>
    <scope>NUCLEOTIDE SEQUENCE [LARGE SCALE GENOMIC DNA]</scope>
    <source>
        <strain evidence="10 11">NCTC10138</strain>
    </source>
</reference>
<sequence length="640" mass="73296">MSIAKMKLVTLSSDLNQLDEVLRKFIEFEQFHPIASEQFVDRVRGLKTFSSSNPFKSLLDEIIEIENEFNIQLPQVKQDNLEYNIDQMHDEVVKVHQELRREVKAIKDIEKEMELYNLSLEQIHNLENLDISLDDIFSCKFLYTRFGRLPVDSIEKIKYYRNKPFIFKAFNEKDNYVWCMYMATEEYKHEIDSLFASLFFERVRIPEFVHGTPEKAEKQLVEHIECLKLDLDGLKNELSKMKETCMGNLSRTKGELEFLGKLFEAKKYVVGLGERFSITGFVVKTDVDKFKDHFKETANLDIDVRPASSDKRITPPTKLKNNWFTRPFQMYVEMYGTPSYKDIDPTLFVSITYTLIFGIMFGDFGQGLLMSLIGFLLAKYKKMPLGSIIARIGISSAFFGLIYGSFFGNEEILGEIYQKIGIAGKFLPLHVMSSSVTMNLLIGTVLIGAVLILTVIIMNTIIKFKHKDYAHAVLSNNGLMGLLFYGFLLTGIVLKILNVANLFNTVTIILLVVIPLLTIFLKEPIERLLHKEKPFPDGFGGFFIEGFFELFEVLLSYVTNTMSFLRVGGFILSHAGMMLVVNKLAQMGGGNNIVVLIIGNLFVMGLEGLIVGIQVLRLEFYEMFSRYYEGDGTPFTPIKF</sequence>
<feature type="transmembrane region" description="Helical" evidence="9">
    <location>
        <begin position="347"/>
        <end position="376"/>
    </location>
</feature>
<dbReference type="GO" id="GO:0033179">
    <property type="term" value="C:proton-transporting V-type ATPase, V0 domain"/>
    <property type="evidence" value="ECO:0007669"/>
    <property type="project" value="InterPro"/>
</dbReference>
<evidence type="ECO:0000256" key="9">
    <source>
        <dbReference type="SAM" id="Phobius"/>
    </source>
</evidence>
<feature type="transmembrane region" description="Helical" evidence="9">
    <location>
        <begin position="564"/>
        <end position="581"/>
    </location>
</feature>
<name>A0A449BDG2_HAPAX</name>
<keyword evidence="5 9" id="KW-1133">Transmembrane helix</keyword>
<keyword evidence="7 9" id="KW-0472">Membrane</keyword>
<keyword evidence="11" id="KW-1185">Reference proteome</keyword>
<dbReference type="Pfam" id="PF01496">
    <property type="entry name" value="V_ATPase_I"/>
    <property type="match status" value="1"/>
</dbReference>
<feature type="transmembrane region" description="Helical" evidence="9">
    <location>
        <begin position="440"/>
        <end position="462"/>
    </location>
</feature>
<evidence type="ECO:0000256" key="5">
    <source>
        <dbReference type="ARBA" id="ARBA00022989"/>
    </source>
</evidence>
<keyword evidence="4 9" id="KW-0812">Transmembrane</keyword>
<comment type="similarity">
    <text evidence="2">Belongs to the V-ATPase 116 kDa subunit family.</text>
</comment>
<dbReference type="PANTHER" id="PTHR11629:SF63">
    <property type="entry name" value="V-TYPE PROTON ATPASE SUBUNIT A"/>
    <property type="match status" value="1"/>
</dbReference>
<evidence type="ECO:0000256" key="2">
    <source>
        <dbReference type="ARBA" id="ARBA00009904"/>
    </source>
</evidence>
<dbReference type="GO" id="GO:0046961">
    <property type="term" value="F:proton-transporting ATPase activity, rotational mechanism"/>
    <property type="evidence" value="ECO:0007669"/>
    <property type="project" value="InterPro"/>
</dbReference>
<evidence type="ECO:0000256" key="8">
    <source>
        <dbReference type="SAM" id="Coils"/>
    </source>
</evidence>
<feature type="transmembrane region" description="Helical" evidence="9">
    <location>
        <begin position="593"/>
        <end position="616"/>
    </location>
</feature>
<keyword evidence="3" id="KW-0813">Transport</keyword>
<dbReference type="InterPro" id="IPR002490">
    <property type="entry name" value="V-ATPase_116kDa_su"/>
</dbReference>
<feature type="transmembrane region" description="Helical" evidence="9">
    <location>
        <begin position="474"/>
        <end position="496"/>
    </location>
</feature>
<dbReference type="GO" id="GO:0016471">
    <property type="term" value="C:vacuolar proton-transporting V-type ATPase complex"/>
    <property type="evidence" value="ECO:0007669"/>
    <property type="project" value="TreeGrafter"/>
</dbReference>
<feature type="transmembrane region" description="Helical" evidence="9">
    <location>
        <begin position="502"/>
        <end position="521"/>
    </location>
</feature>
<feature type="transmembrane region" description="Helical" evidence="9">
    <location>
        <begin position="388"/>
        <end position="407"/>
    </location>
</feature>
<dbReference type="OrthoDB" id="9803814at2"/>
<evidence type="ECO:0000256" key="3">
    <source>
        <dbReference type="ARBA" id="ARBA00022448"/>
    </source>
</evidence>
<dbReference type="EMBL" id="LR215048">
    <property type="protein sequence ID" value="VEU80486.1"/>
    <property type="molecule type" value="Genomic_DNA"/>
</dbReference>